<sequence length="88" mass="9896">MRRQREKIRLTAVLIFGEGVALGVVLAVLIMYVGMSLGGYYEILIYTNVYGEHHVELALLCVSATLVTVDIVRRLVRLRRGAVREHGK</sequence>
<comment type="caution">
    <text evidence="2">The sequence shown here is derived from an EMBL/GenBank/DDBJ whole genome shotgun (WGS) entry which is preliminary data.</text>
</comment>
<keyword evidence="1" id="KW-0812">Transmembrane</keyword>
<dbReference type="EMBL" id="BARV01003196">
    <property type="protein sequence ID" value="GAI00425.1"/>
    <property type="molecule type" value="Genomic_DNA"/>
</dbReference>
<keyword evidence="1" id="KW-1133">Transmembrane helix</keyword>
<gene>
    <name evidence="2" type="ORF">S06H3_07782</name>
</gene>
<dbReference type="AlphaFoldDB" id="X1LDC8"/>
<protein>
    <submittedName>
        <fullName evidence="2">Uncharacterized protein</fullName>
    </submittedName>
</protein>
<organism evidence="2">
    <name type="scientific">marine sediment metagenome</name>
    <dbReference type="NCBI Taxonomy" id="412755"/>
    <lineage>
        <taxon>unclassified sequences</taxon>
        <taxon>metagenomes</taxon>
        <taxon>ecological metagenomes</taxon>
    </lineage>
</organism>
<accession>X1LDC8</accession>
<evidence type="ECO:0000313" key="2">
    <source>
        <dbReference type="EMBL" id="GAI00425.1"/>
    </source>
</evidence>
<keyword evidence="1" id="KW-0472">Membrane</keyword>
<feature type="transmembrane region" description="Helical" evidence="1">
    <location>
        <begin position="57"/>
        <end position="76"/>
    </location>
</feature>
<proteinExistence type="predicted"/>
<name>X1LDC8_9ZZZZ</name>
<reference evidence="2" key="1">
    <citation type="journal article" date="2014" name="Front. Microbiol.">
        <title>High frequency of phylogenetically diverse reductive dehalogenase-homologous genes in deep subseafloor sedimentary metagenomes.</title>
        <authorList>
            <person name="Kawai M."/>
            <person name="Futagami T."/>
            <person name="Toyoda A."/>
            <person name="Takaki Y."/>
            <person name="Nishi S."/>
            <person name="Hori S."/>
            <person name="Arai W."/>
            <person name="Tsubouchi T."/>
            <person name="Morono Y."/>
            <person name="Uchiyama I."/>
            <person name="Ito T."/>
            <person name="Fujiyama A."/>
            <person name="Inagaki F."/>
            <person name="Takami H."/>
        </authorList>
    </citation>
    <scope>NUCLEOTIDE SEQUENCE</scope>
    <source>
        <strain evidence="2">Expedition CK06-06</strain>
    </source>
</reference>
<feature type="transmembrane region" description="Helical" evidence="1">
    <location>
        <begin position="12"/>
        <end position="37"/>
    </location>
</feature>
<evidence type="ECO:0000256" key="1">
    <source>
        <dbReference type="SAM" id="Phobius"/>
    </source>
</evidence>